<reference evidence="1" key="1">
    <citation type="submission" date="2019-03" db="EMBL/GenBank/DDBJ databases">
        <title>Single cell metagenomics reveals metabolic interactions within the superorganism composed of flagellate Streblomastix strix and complex community of Bacteroidetes bacteria on its surface.</title>
        <authorList>
            <person name="Treitli S.C."/>
            <person name="Kolisko M."/>
            <person name="Husnik F."/>
            <person name="Keeling P."/>
            <person name="Hampl V."/>
        </authorList>
    </citation>
    <scope>NUCLEOTIDE SEQUENCE</scope>
    <source>
        <strain evidence="1">STM</strain>
    </source>
</reference>
<dbReference type="AlphaFoldDB" id="A0A5J4Q859"/>
<feature type="non-terminal residue" evidence="1">
    <location>
        <position position="1"/>
    </location>
</feature>
<comment type="caution">
    <text evidence="1">The sequence shown here is derived from an EMBL/GenBank/DDBJ whole genome shotgun (WGS) entry which is preliminary data.</text>
</comment>
<proteinExistence type="predicted"/>
<evidence type="ECO:0000313" key="1">
    <source>
        <dbReference type="EMBL" id="KAA6317258.1"/>
    </source>
</evidence>
<organism evidence="1">
    <name type="scientific">termite gut metagenome</name>
    <dbReference type="NCBI Taxonomy" id="433724"/>
    <lineage>
        <taxon>unclassified sequences</taxon>
        <taxon>metagenomes</taxon>
        <taxon>organismal metagenomes</taxon>
    </lineage>
</organism>
<accession>A0A5J4Q859</accession>
<sequence>KRHWVTMPGRPLISSGQSIHPKNADEKRTHLNRELIPFPEGVKNRIEAIQCQIENAGITRKIRKNQVRAIGVMVHVKPKHDTELHIKNKALRCKPPMFINMYYLCSGNHIIGSK</sequence>
<name>A0A5J4Q859_9ZZZZ</name>
<dbReference type="EMBL" id="SNRY01004582">
    <property type="protein sequence ID" value="KAA6317258.1"/>
    <property type="molecule type" value="Genomic_DNA"/>
</dbReference>
<dbReference type="Gene3D" id="3.30.930.30">
    <property type="match status" value="1"/>
</dbReference>
<protein>
    <submittedName>
        <fullName evidence="1">Uncharacterized protein</fullName>
    </submittedName>
</protein>
<gene>
    <name evidence="1" type="ORF">EZS27_032554</name>
</gene>